<sequence length="912" mass="100523">MFPLDQPYHLRISNWNTPFAAGSSLVDIADAFGAGDIPDFGYLSGKAFRHGDIENVLEELSKGAGGAAAGAGILGFAKSMLDKASGNKFTKNDIKRVYFGNWLRDYSQCMDIAGLSKLSAETLVLVVSVLGFMTFGYVTEEYEVTADRLGVYLPTEHIDNPKGYAQKEGDARSYHPKLRPPVDDRELEIDERNGMKKYMATEGEEWDTSTALIRRVFKECIELGRKSEGKDGADLFEAFRLLGTGLHTLEDLMAHSNWCELGLRRMGHSEVFCHVGEDVLVDTPNGQAPPLVTGTFGGADFLHSLMGEAGDKLSQASVTDLTAKLENASQQDESNTSGLKDILSKLPIGGEEKDDKLAQSEQIHEQAKGYHFDPDNVAPPEVQKQLWDVLKWRDGVMRDISKRVEMVPGLADLMEALTNALNAYVYTLLAPYLTPILKQATANLDEGSKAVIDNDDQYEVFNNPRASDPSHSMLSKDHFGLILNEPAGLIAQVIVQHTVKAIAQAWGDNSDADRVIDGVLEAFHHPYYATGNSQVQRAMFEKLEQWFGGLGSEDGQKTLEALTKESVKDHKNKRFGSEDLSEPGYGGHSHGAPEETSRYGGNEHGGESNPYSGGGGHGSRHDESESHDQKSSYGRHEESGGYNNRNESQGHGGGGYNSENRQEERASYGNQISGYGGHSEERQEERTSYGNQDSGYGGGSHGRNEEGSYGRSEETSYGRSEENSYGRSEENSYGRSEENSYGSRKQEHDSGYGGNQEHSSGYQGSGYGQREETHQESSGYNPSYGGGDHEAISGGYGRRHEEESSGYQRREEESSYGRHEEHSGGYGRNNDNESSGYGQRHEESSGGYGQSSYGREESSGYNPSYGGGERNDDDEHHGRRRHGEDDETYGAERLNLGDDHDNDHERRREYDY</sequence>
<protein>
    <submittedName>
        <fullName evidence="2">Heterokaryon incompatibility protein Het-C-domain-containing protein</fullName>
    </submittedName>
</protein>
<feature type="compositionally biased region" description="Basic and acidic residues" evidence="1">
    <location>
        <begin position="619"/>
        <end position="639"/>
    </location>
</feature>
<name>A0A5C3R0Q0_9AGAR</name>
<feature type="compositionally biased region" description="Basic and acidic residues" evidence="1">
    <location>
        <begin position="678"/>
        <end position="687"/>
    </location>
</feature>
<organism evidence="2 3">
    <name type="scientific">Pterulicium gracile</name>
    <dbReference type="NCBI Taxonomy" id="1884261"/>
    <lineage>
        <taxon>Eukaryota</taxon>
        <taxon>Fungi</taxon>
        <taxon>Dikarya</taxon>
        <taxon>Basidiomycota</taxon>
        <taxon>Agaricomycotina</taxon>
        <taxon>Agaricomycetes</taxon>
        <taxon>Agaricomycetidae</taxon>
        <taxon>Agaricales</taxon>
        <taxon>Pleurotineae</taxon>
        <taxon>Pterulaceae</taxon>
        <taxon>Pterulicium</taxon>
    </lineage>
</organism>
<dbReference type="PANTHER" id="PTHR14905">
    <property type="entry name" value="NG37"/>
    <property type="match status" value="1"/>
</dbReference>
<feature type="compositionally biased region" description="Basic and acidic residues" evidence="1">
    <location>
        <begin position="895"/>
        <end position="912"/>
    </location>
</feature>
<dbReference type="EMBL" id="ML178815">
    <property type="protein sequence ID" value="TFL06149.1"/>
    <property type="molecule type" value="Genomic_DNA"/>
</dbReference>
<dbReference type="Pfam" id="PF07217">
    <property type="entry name" value="Het-C"/>
    <property type="match status" value="1"/>
</dbReference>
<dbReference type="InterPro" id="IPR052577">
    <property type="entry name" value="VWA7"/>
</dbReference>
<dbReference type="STRING" id="1884261.A0A5C3R0Q0"/>
<gene>
    <name evidence="2" type="ORF">BDV98DRAFT_499116</name>
</gene>
<feature type="region of interest" description="Disordered" evidence="1">
    <location>
        <begin position="570"/>
        <end position="912"/>
    </location>
</feature>
<feature type="compositionally biased region" description="Basic and acidic residues" evidence="1">
    <location>
        <begin position="798"/>
        <end position="823"/>
    </location>
</feature>
<accession>A0A5C3R0Q0</accession>
<dbReference type="InterPro" id="IPR010816">
    <property type="entry name" value="Het-C"/>
</dbReference>
<proteinExistence type="predicted"/>
<feature type="compositionally biased region" description="Basic and acidic residues" evidence="1">
    <location>
        <begin position="702"/>
        <end position="750"/>
    </location>
</feature>
<keyword evidence="3" id="KW-1185">Reference proteome</keyword>
<reference evidence="2 3" key="1">
    <citation type="journal article" date="2019" name="Nat. Ecol. Evol.">
        <title>Megaphylogeny resolves global patterns of mushroom evolution.</title>
        <authorList>
            <person name="Varga T."/>
            <person name="Krizsan K."/>
            <person name="Foldi C."/>
            <person name="Dima B."/>
            <person name="Sanchez-Garcia M."/>
            <person name="Sanchez-Ramirez S."/>
            <person name="Szollosi G.J."/>
            <person name="Szarkandi J.G."/>
            <person name="Papp V."/>
            <person name="Albert L."/>
            <person name="Andreopoulos W."/>
            <person name="Angelini C."/>
            <person name="Antonin V."/>
            <person name="Barry K.W."/>
            <person name="Bougher N.L."/>
            <person name="Buchanan P."/>
            <person name="Buyck B."/>
            <person name="Bense V."/>
            <person name="Catcheside P."/>
            <person name="Chovatia M."/>
            <person name="Cooper J."/>
            <person name="Damon W."/>
            <person name="Desjardin D."/>
            <person name="Finy P."/>
            <person name="Geml J."/>
            <person name="Haridas S."/>
            <person name="Hughes K."/>
            <person name="Justo A."/>
            <person name="Karasinski D."/>
            <person name="Kautmanova I."/>
            <person name="Kiss B."/>
            <person name="Kocsube S."/>
            <person name="Kotiranta H."/>
            <person name="LaButti K.M."/>
            <person name="Lechner B.E."/>
            <person name="Liimatainen K."/>
            <person name="Lipzen A."/>
            <person name="Lukacs Z."/>
            <person name="Mihaltcheva S."/>
            <person name="Morgado L.N."/>
            <person name="Niskanen T."/>
            <person name="Noordeloos M.E."/>
            <person name="Ohm R.A."/>
            <person name="Ortiz-Santana B."/>
            <person name="Ovrebo C."/>
            <person name="Racz N."/>
            <person name="Riley R."/>
            <person name="Savchenko A."/>
            <person name="Shiryaev A."/>
            <person name="Soop K."/>
            <person name="Spirin V."/>
            <person name="Szebenyi C."/>
            <person name="Tomsovsky M."/>
            <person name="Tulloss R.E."/>
            <person name="Uehling J."/>
            <person name="Grigoriev I.V."/>
            <person name="Vagvolgyi C."/>
            <person name="Papp T."/>
            <person name="Martin F.M."/>
            <person name="Miettinen O."/>
            <person name="Hibbett D.S."/>
            <person name="Nagy L.G."/>
        </authorList>
    </citation>
    <scope>NUCLEOTIDE SEQUENCE [LARGE SCALE GENOMIC DNA]</scope>
    <source>
        <strain evidence="2 3">CBS 309.79</strain>
    </source>
</reference>
<dbReference type="OrthoDB" id="2506204at2759"/>
<evidence type="ECO:0000313" key="2">
    <source>
        <dbReference type="EMBL" id="TFL06149.1"/>
    </source>
</evidence>
<evidence type="ECO:0000313" key="3">
    <source>
        <dbReference type="Proteomes" id="UP000305067"/>
    </source>
</evidence>
<dbReference type="Proteomes" id="UP000305067">
    <property type="component" value="Unassembled WGS sequence"/>
</dbReference>
<dbReference type="PANTHER" id="PTHR14905:SF7">
    <property type="entry name" value="VON WILLEBRAND FACTOR A DOMAIN-CONTAINING PROTEIN 7"/>
    <property type="match status" value="1"/>
</dbReference>
<dbReference type="AlphaFoldDB" id="A0A5C3R0Q0"/>
<evidence type="ECO:0000256" key="1">
    <source>
        <dbReference type="SAM" id="MobiDB-lite"/>
    </source>
</evidence>